<sequence>MQSLKSRIGIQKTATKEIYTFETNTTVSLFYKICAIVFLGCGTNLMFDDLKLPRKVVKICRIVSKVFGLLVLMLVCSASIASFTQHNLDMMHKAKLWLFGPPLVALNAMQLNCVLRKNQIKKLSYTIAVVLRGMFTVDELEVEMIKKTWRLSIAFALLLNGLFISTGIVNGYVASTTNETFTVIIPAWPDLNERSLTASISRIVHYCLWYLVIMRVCSVYFIILAIIIGLQFQFSIMCNYFHSLNSIFAGEDSHEEKQRKYEDAFKFGIKMHSLTLWCIDQTQVTCGVAFSSQFITNVVTLISLMVQFMYIERTFGNCLPIFLFVGVTLTATGIFMWNAGDVTFEATKLHTAMFHSGWHNCRGQASVRVRKLLTIAIRQAQDPVTIKGFGILELSYESYISMVKLAYSIFSVLSQK</sequence>
<evidence type="ECO:0000256" key="10">
    <source>
        <dbReference type="RuleBase" id="RU351113"/>
    </source>
</evidence>
<dbReference type="GO" id="GO:0004984">
    <property type="term" value="F:olfactory receptor activity"/>
    <property type="evidence" value="ECO:0007669"/>
    <property type="project" value="InterPro"/>
</dbReference>
<feature type="transmembrane region" description="Helical" evidence="10">
    <location>
        <begin position="96"/>
        <end position="115"/>
    </location>
</feature>
<proteinExistence type="evidence at transcript level"/>
<dbReference type="GO" id="GO:0007165">
    <property type="term" value="P:signal transduction"/>
    <property type="evidence" value="ECO:0007669"/>
    <property type="project" value="UniProtKB-KW"/>
</dbReference>
<keyword evidence="7 10" id="KW-0472">Membrane</keyword>
<reference evidence="11" key="1">
    <citation type="journal article" date="2017" name="Sci. Rep.">
        <title>Antennal transcriptomes of three tortricid moths reveal putative conserved chemosensory receptors for social and habitat olfactory cues.</title>
        <authorList>
            <person name="Gonzalez F."/>
            <person name="Witzgall P."/>
            <person name="Walker W.B."/>
        </authorList>
    </citation>
    <scope>NUCLEOTIDE SEQUENCE</scope>
</reference>
<dbReference type="GO" id="GO:0005886">
    <property type="term" value="C:plasma membrane"/>
    <property type="evidence" value="ECO:0007669"/>
    <property type="project" value="UniProtKB-SubCell"/>
</dbReference>
<feature type="transmembrane region" description="Helical" evidence="10">
    <location>
        <begin position="219"/>
        <end position="242"/>
    </location>
</feature>
<keyword evidence="6 10" id="KW-1133">Transmembrane helix</keyword>
<dbReference type="EMBL" id="KY283667">
    <property type="protein sequence ID" value="AST36326.1"/>
    <property type="molecule type" value="mRNA"/>
</dbReference>
<keyword evidence="5 10" id="KW-0552">Olfaction</keyword>
<keyword evidence="4 10" id="KW-0812">Transmembrane</keyword>
<evidence type="ECO:0000256" key="2">
    <source>
        <dbReference type="ARBA" id="ARBA00022475"/>
    </source>
</evidence>
<evidence type="ECO:0000256" key="9">
    <source>
        <dbReference type="ARBA" id="ARBA00023224"/>
    </source>
</evidence>
<dbReference type="GO" id="GO:0005549">
    <property type="term" value="F:odorant binding"/>
    <property type="evidence" value="ECO:0007669"/>
    <property type="project" value="InterPro"/>
</dbReference>
<comment type="subcellular location">
    <subcellularLocation>
        <location evidence="1 10">Cell membrane</location>
        <topology evidence="1 10">Multi-pass membrane protein</topology>
    </subcellularLocation>
</comment>
<dbReference type="PANTHER" id="PTHR21137">
    <property type="entry name" value="ODORANT RECEPTOR"/>
    <property type="match status" value="1"/>
</dbReference>
<evidence type="ECO:0000256" key="8">
    <source>
        <dbReference type="ARBA" id="ARBA00023170"/>
    </source>
</evidence>
<feature type="transmembrane region" description="Helical" evidence="10">
    <location>
        <begin position="318"/>
        <end position="337"/>
    </location>
</feature>
<dbReference type="AlphaFoldDB" id="A0A223HD63"/>
<keyword evidence="3 10" id="KW-0716">Sensory transduction</keyword>
<keyword evidence="8 10" id="KW-0675">Receptor</keyword>
<evidence type="ECO:0000256" key="1">
    <source>
        <dbReference type="ARBA" id="ARBA00004651"/>
    </source>
</evidence>
<comment type="caution">
    <text evidence="10">Lacks conserved residue(s) required for the propagation of feature annotation.</text>
</comment>
<evidence type="ECO:0000256" key="7">
    <source>
        <dbReference type="ARBA" id="ARBA00023136"/>
    </source>
</evidence>
<dbReference type="PANTHER" id="PTHR21137:SF35">
    <property type="entry name" value="ODORANT RECEPTOR 19A-RELATED"/>
    <property type="match status" value="1"/>
</dbReference>
<feature type="transmembrane region" description="Helical" evidence="10">
    <location>
        <begin position="153"/>
        <end position="175"/>
    </location>
</feature>
<accession>A0A223HD63</accession>
<gene>
    <name evidence="11" type="primary">OR</name>
</gene>
<feature type="transmembrane region" description="Helical" evidence="10">
    <location>
        <begin position="29"/>
        <end position="47"/>
    </location>
</feature>
<comment type="similarity">
    <text evidence="10">Belongs to the insect chemoreceptor superfamily. Heteromeric odorant receptor channel (TC 1.A.69) family.</text>
</comment>
<evidence type="ECO:0000256" key="4">
    <source>
        <dbReference type="ARBA" id="ARBA00022692"/>
    </source>
</evidence>
<keyword evidence="2" id="KW-1003">Cell membrane</keyword>
<evidence type="ECO:0000313" key="11">
    <source>
        <dbReference type="EMBL" id="AST36326.1"/>
    </source>
</evidence>
<evidence type="ECO:0000256" key="5">
    <source>
        <dbReference type="ARBA" id="ARBA00022725"/>
    </source>
</evidence>
<organism evidence="11">
    <name type="scientific">Cydia fagiglandana</name>
    <dbReference type="NCBI Taxonomy" id="1458189"/>
    <lineage>
        <taxon>Eukaryota</taxon>
        <taxon>Metazoa</taxon>
        <taxon>Ecdysozoa</taxon>
        <taxon>Arthropoda</taxon>
        <taxon>Hexapoda</taxon>
        <taxon>Insecta</taxon>
        <taxon>Pterygota</taxon>
        <taxon>Neoptera</taxon>
        <taxon>Endopterygota</taxon>
        <taxon>Lepidoptera</taxon>
        <taxon>Glossata</taxon>
        <taxon>Ditrysia</taxon>
        <taxon>Tortricoidea</taxon>
        <taxon>Tortricidae</taxon>
        <taxon>Olethreutinae</taxon>
        <taxon>Grapholitini</taxon>
        <taxon>Cydia</taxon>
    </lineage>
</organism>
<keyword evidence="9 10" id="KW-0807">Transducer</keyword>
<feature type="transmembrane region" description="Helical" evidence="10">
    <location>
        <begin position="59"/>
        <end position="84"/>
    </location>
</feature>
<dbReference type="InterPro" id="IPR004117">
    <property type="entry name" value="7tm6_olfct_rcpt"/>
</dbReference>
<evidence type="ECO:0000256" key="3">
    <source>
        <dbReference type="ARBA" id="ARBA00022606"/>
    </source>
</evidence>
<evidence type="ECO:0000256" key="6">
    <source>
        <dbReference type="ARBA" id="ARBA00022989"/>
    </source>
</evidence>
<dbReference type="Pfam" id="PF02949">
    <property type="entry name" value="7tm_6"/>
    <property type="match status" value="1"/>
</dbReference>
<protein>
    <recommendedName>
        <fullName evidence="10">Odorant receptor</fullName>
    </recommendedName>
</protein>
<name>A0A223HD63_9NEOP</name>